<proteinExistence type="predicted"/>
<dbReference type="InterPro" id="IPR036397">
    <property type="entry name" value="RNaseH_sf"/>
</dbReference>
<evidence type="ECO:0000313" key="1">
    <source>
        <dbReference type="EMBL" id="GIY28577.1"/>
    </source>
</evidence>
<gene>
    <name evidence="1" type="primary">AVEN_265518_1</name>
    <name evidence="1" type="ORF">CEXT_340741</name>
</gene>
<reference evidence="1 2" key="1">
    <citation type="submission" date="2021-06" db="EMBL/GenBank/DDBJ databases">
        <title>Caerostris extrusa draft genome.</title>
        <authorList>
            <person name="Kono N."/>
            <person name="Arakawa K."/>
        </authorList>
    </citation>
    <scope>NUCLEOTIDE SEQUENCE [LARGE SCALE GENOMIC DNA]</scope>
</reference>
<evidence type="ECO:0000313" key="2">
    <source>
        <dbReference type="Proteomes" id="UP001054945"/>
    </source>
</evidence>
<accession>A0AAV4S747</accession>
<sequence length="122" mass="13785">MGEARFTRDGVFNSHNSHMWSGSNPHVIRPQRHQDSWSVNVWTGMLGNRLIGTYLLPELLTGHSFQHDGAPGHLSSLVRHWLDIEYTGRRIGPRDPVSWPPRSPDLAPFRFLPMGLPKGIGL</sequence>
<dbReference type="PANTHER" id="PTHR47326:SF1">
    <property type="entry name" value="HTH PSQ-TYPE DOMAIN-CONTAINING PROTEIN"/>
    <property type="match status" value="1"/>
</dbReference>
<dbReference type="EMBL" id="BPLR01008961">
    <property type="protein sequence ID" value="GIY28577.1"/>
    <property type="molecule type" value="Genomic_DNA"/>
</dbReference>
<dbReference type="PANTHER" id="PTHR47326">
    <property type="entry name" value="TRANSPOSABLE ELEMENT TC3 TRANSPOSASE-LIKE PROTEIN"/>
    <property type="match status" value="1"/>
</dbReference>
<dbReference type="Proteomes" id="UP001054945">
    <property type="component" value="Unassembled WGS sequence"/>
</dbReference>
<protein>
    <submittedName>
        <fullName evidence="1">DUF4817 domain-containing protein</fullName>
    </submittedName>
</protein>
<organism evidence="1 2">
    <name type="scientific">Caerostris extrusa</name>
    <name type="common">Bark spider</name>
    <name type="synonym">Caerostris bankana</name>
    <dbReference type="NCBI Taxonomy" id="172846"/>
    <lineage>
        <taxon>Eukaryota</taxon>
        <taxon>Metazoa</taxon>
        <taxon>Ecdysozoa</taxon>
        <taxon>Arthropoda</taxon>
        <taxon>Chelicerata</taxon>
        <taxon>Arachnida</taxon>
        <taxon>Araneae</taxon>
        <taxon>Araneomorphae</taxon>
        <taxon>Entelegynae</taxon>
        <taxon>Araneoidea</taxon>
        <taxon>Araneidae</taxon>
        <taxon>Caerostris</taxon>
    </lineage>
</organism>
<comment type="caution">
    <text evidence="1">The sequence shown here is derived from an EMBL/GenBank/DDBJ whole genome shotgun (WGS) entry which is preliminary data.</text>
</comment>
<name>A0AAV4S747_CAEEX</name>
<dbReference type="AlphaFoldDB" id="A0AAV4S747"/>
<dbReference type="Gene3D" id="3.30.420.10">
    <property type="entry name" value="Ribonuclease H-like superfamily/Ribonuclease H"/>
    <property type="match status" value="1"/>
</dbReference>
<dbReference type="GO" id="GO:0003676">
    <property type="term" value="F:nucleic acid binding"/>
    <property type="evidence" value="ECO:0007669"/>
    <property type="project" value="InterPro"/>
</dbReference>
<keyword evidence="2" id="KW-1185">Reference proteome</keyword>